<dbReference type="InterPro" id="IPR050091">
    <property type="entry name" value="PKS_NRPS_Biosynth_Enz"/>
</dbReference>
<dbReference type="Proteomes" id="UP000254866">
    <property type="component" value="Unassembled WGS sequence"/>
</dbReference>
<dbReference type="RefSeq" id="XP_031874122.1">
    <property type="nucleotide sequence ID" value="XM_032010068.1"/>
</dbReference>
<evidence type="ECO:0000256" key="1">
    <source>
        <dbReference type="ARBA" id="ARBA00022450"/>
    </source>
</evidence>
<reference evidence="4 5" key="1">
    <citation type="journal article" date="2018" name="IMA Fungus">
        <title>IMA Genome-F 9: Draft genome sequence of Annulohypoxylon stygium, Aspergillus mulundensis, Berkeleyomyces basicola (syn. Thielaviopsis basicola), Ceratocystis smalleyi, two Cercospora beticola strains, Coleophoma cylindrospora, Fusarium fracticaudum, Phialophora cf. hyalina, and Morchella septimelata.</title>
        <authorList>
            <person name="Wingfield B.D."/>
            <person name="Bills G.F."/>
            <person name="Dong Y."/>
            <person name="Huang W."/>
            <person name="Nel W.J."/>
            <person name="Swalarsk-Parry B.S."/>
            <person name="Vaghefi N."/>
            <person name="Wilken P.M."/>
            <person name="An Z."/>
            <person name="de Beer Z.W."/>
            <person name="De Vos L."/>
            <person name="Chen L."/>
            <person name="Duong T.A."/>
            <person name="Gao Y."/>
            <person name="Hammerbacher A."/>
            <person name="Kikkert J.R."/>
            <person name="Li Y."/>
            <person name="Li H."/>
            <person name="Li K."/>
            <person name="Li Q."/>
            <person name="Liu X."/>
            <person name="Ma X."/>
            <person name="Naidoo K."/>
            <person name="Pethybridge S.J."/>
            <person name="Sun J."/>
            <person name="Steenkamp E.T."/>
            <person name="van der Nest M.A."/>
            <person name="van Wyk S."/>
            <person name="Wingfield M.J."/>
            <person name="Xiong C."/>
            <person name="Yue Q."/>
            <person name="Zhang X."/>
        </authorList>
    </citation>
    <scope>NUCLEOTIDE SEQUENCE [LARGE SCALE GENOMIC DNA]</scope>
    <source>
        <strain evidence="4 5">BP 5553</strain>
    </source>
</reference>
<dbReference type="EMBL" id="NPIC01000001">
    <property type="protein sequence ID" value="RDL41466.1"/>
    <property type="molecule type" value="Genomic_DNA"/>
</dbReference>
<dbReference type="GO" id="GO:0004312">
    <property type="term" value="F:fatty acid synthase activity"/>
    <property type="evidence" value="ECO:0007669"/>
    <property type="project" value="TreeGrafter"/>
</dbReference>
<keyword evidence="5" id="KW-1185">Reference proteome</keyword>
<comment type="caution">
    <text evidence="4">The sequence shown here is derived from an EMBL/GenBank/DDBJ whole genome shotgun (WGS) entry which is preliminary data.</text>
</comment>
<dbReference type="GO" id="GO:0044550">
    <property type="term" value="P:secondary metabolite biosynthetic process"/>
    <property type="evidence" value="ECO:0007669"/>
    <property type="project" value="TreeGrafter"/>
</dbReference>
<dbReference type="InterPro" id="IPR014031">
    <property type="entry name" value="Ketoacyl_synth_C"/>
</dbReference>
<protein>
    <recommendedName>
        <fullName evidence="3">Ketosynthase family 3 (KS3) domain-containing protein</fullName>
    </recommendedName>
</protein>
<organism evidence="4 5">
    <name type="scientific">Venustampulla echinocandica</name>
    <dbReference type="NCBI Taxonomy" id="2656787"/>
    <lineage>
        <taxon>Eukaryota</taxon>
        <taxon>Fungi</taxon>
        <taxon>Dikarya</taxon>
        <taxon>Ascomycota</taxon>
        <taxon>Pezizomycotina</taxon>
        <taxon>Leotiomycetes</taxon>
        <taxon>Helotiales</taxon>
        <taxon>Pleuroascaceae</taxon>
        <taxon>Venustampulla</taxon>
    </lineage>
</organism>
<evidence type="ECO:0000259" key="3">
    <source>
        <dbReference type="PROSITE" id="PS52004"/>
    </source>
</evidence>
<name>A0A370U113_9HELO</name>
<evidence type="ECO:0000313" key="4">
    <source>
        <dbReference type="EMBL" id="RDL41466.1"/>
    </source>
</evidence>
<evidence type="ECO:0000313" key="5">
    <source>
        <dbReference type="Proteomes" id="UP000254866"/>
    </source>
</evidence>
<dbReference type="PROSITE" id="PS52004">
    <property type="entry name" value="KS3_2"/>
    <property type="match status" value="1"/>
</dbReference>
<dbReference type="GeneID" id="43594294"/>
<keyword evidence="1" id="KW-0596">Phosphopantetheine</keyword>
<dbReference type="OrthoDB" id="329835at2759"/>
<dbReference type="InterPro" id="IPR020841">
    <property type="entry name" value="PKS_Beta-ketoAc_synthase_dom"/>
</dbReference>
<proteinExistence type="predicted"/>
<keyword evidence="2" id="KW-0597">Phosphoprotein</keyword>
<gene>
    <name evidence="4" type="ORF">BP5553_01445</name>
</gene>
<dbReference type="InterPro" id="IPR016039">
    <property type="entry name" value="Thiolase-like"/>
</dbReference>
<dbReference type="AlphaFoldDB" id="A0A370U113"/>
<dbReference type="PANTHER" id="PTHR43775:SF37">
    <property type="entry name" value="SI:DKEY-61P9.11"/>
    <property type="match status" value="1"/>
</dbReference>
<evidence type="ECO:0000256" key="2">
    <source>
        <dbReference type="ARBA" id="ARBA00022553"/>
    </source>
</evidence>
<accession>A0A370U113</accession>
<feature type="domain" description="Ketosynthase family 3 (KS3)" evidence="3">
    <location>
        <begin position="1"/>
        <end position="152"/>
    </location>
</feature>
<dbReference type="PANTHER" id="PTHR43775">
    <property type="entry name" value="FATTY ACID SYNTHASE"/>
    <property type="match status" value="1"/>
</dbReference>
<dbReference type="SUPFAM" id="SSF53901">
    <property type="entry name" value="Thiolase-like"/>
    <property type="match status" value="1"/>
</dbReference>
<dbReference type="Gene3D" id="3.40.47.10">
    <property type="match status" value="1"/>
</dbReference>
<sequence length="152" mass="16179">MGLYRITGHGDYVEHNRVSYEFDFKGPRQATSSAPDANILMDTQGVVSPTRTSKSIDANADGSARGEAINAIFIKKLSDAVICGSATNSDGKTPVISFPNTEAHKAVIRRAYQEAGIDDFSRTAMVECHGTGTPVGNRLEAGAVARVFGNDE</sequence>
<dbReference type="Pfam" id="PF02801">
    <property type="entry name" value="Ketoacyl-synt_C"/>
    <property type="match status" value="1"/>
</dbReference>
<dbReference type="SMART" id="SM00825">
    <property type="entry name" value="PKS_KS"/>
    <property type="match status" value="1"/>
</dbReference>
<dbReference type="GO" id="GO:0006633">
    <property type="term" value="P:fatty acid biosynthetic process"/>
    <property type="evidence" value="ECO:0007669"/>
    <property type="project" value="TreeGrafter"/>
</dbReference>
<dbReference type="STRING" id="2656787.A0A370U113"/>